<keyword evidence="3" id="KW-0378">Hydrolase</keyword>
<comment type="caution">
    <text evidence="6">The sequence shown here is derived from an EMBL/GenBank/DDBJ whole genome shotgun (WGS) entry which is preliminary data.</text>
</comment>
<dbReference type="RefSeq" id="WP_229664490.1">
    <property type="nucleotide sequence ID" value="NZ_BMIH01000002.1"/>
</dbReference>
<accession>A0A916WT39</accession>
<dbReference type="Proteomes" id="UP000623067">
    <property type="component" value="Unassembled WGS sequence"/>
</dbReference>
<protein>
    <recommendedName>
        <fullName evidence="5">NlpC/P60 domain-containing protein</fullName>
    </recommendedName>
</protein>
<evidence type="ECO:0000313" key="7">
    <source>
        <dbReference type="Proteomes" id="UP000623067"/>
    </source>
</evidence>
<evidence type="ECO:0000259" key="5">
    <source>
        <dbReference type="PROSITE" id="PS51935"/>
    </source>
</evidence>
<dbReference type="Gene3D" id="3.90.1720.10">
    <property type="entry name" value="endopeptidase domain like (from Nostoc punctiforme)"/>
    <property type="match status" value="1"/>
</dbReference>
<gene>
    <name evidence="6" type="ORF">GCM10011380_19750</name>
</gene>
<dbReference type="GO" id="GO:0006508">
    <property type="term" value="P:proteolysis"/>
    <property type="evidence" value="ECO:0007669"/>
    <property type="project" value="UniProtKB-KW"/>
</dbReference>
<keyword evidence="2" id="KW-0645">Protease</keyword>
<dbReference type="InterPro" id="IPR000064">
    <property type="entry name" value="NLP_P60_dom"/>
</dbReference>
<name>A0A916WT39_9SPHN</name>
<evidence type="ECO:0000256" key="3">
    <source>
        <dbReference type="ARBA" id="ARBA00022801"/>
    </source>
</evidence>
<reference evidence="6" key="1">
    <citation type="journal article" date="2014" name="Int. J. Syst. Evol. Microbiol.">
        <title>Complete genome sequence of Corynebacterium casei LMG S-19264T (=DSM 44701T), isolated from a smear-ripened cheese.</title>
        <authorList>
            <consortium name="US DOE Joint Genome Institute (JGI-PGF)"/>
            <person name="Walter F."/>
            <person name="Albersmeier A."/>
            <person name="Kalinowski J."/>
            <person name="Ruckert C."/>
        </authorList>
    </citation>
    <scope>NUCLEOTIDE SEQUENCE</scope>
    <source>
        <strain evidence="6">CGMCC 1.15330</strain>
    </source>
</reference>
<evidence type="ECO:0000313" key="6">
    <source>
        <dbReference type="EMBL" id="GGB30321.1"/>
    </source>
</evidence>
<sequence>MPFRLHGRDRAGLDCVGLAALALDLRPVPTGYPLRGHGGAAAWLDARLTGVAAAAAGDVLLLSTGPGQLHLGIWTGGGLVHADLGLGRVVERSGAPPWPILGTWRRER</sequence>
<dbReference type="EMBL" id="BMIH01000002">
    <property type="protein sequence ID" value="GGB30321.1"/>
    <property type="molecule type" value="Genomic_DNA"/>
</dbReference>
<comment type="similarity">
    <text evidence="1">Belongs to the peptidase C40 family.</text>
</comment>
<reference evidence="6" key="2">
    <citation type="submission" date="2020-09" db="EMBL/GenBank/DDBJ databases">
        <authorList>
            <person name="Sun Q."/>
            <person name="Zhou Y."/>
        </authorList>
    </citation>
    <scope>NUCLEOTIDE SEQUENCE</scope>
    <source>
        <strain evidence="6">CGMCC 1.15330</strain>
    </source>
</reference>
<evidence type="ECO:0000256" key="4">
    <source>
        <dbReference type="ARBA" id="ARBA00022807"/>
    </source>
</evidence>
<organism evidence="6 7">
    <name type="scientific">Sphingomonas metalli</name>
    <dbReference type="NCBI Taxonomy" id="1779358"/>
    <lineage>
        <taxon>Bacteria</taxon>
        <taxon>Pseudomonadati</taxon>
        <taxon>Pseudomonadota</taxon>
        <taxon>Alphaproteobacteria</taxon>
        <taxon>Sphingomonadales</taxon>
        <taxon>Sphingomonadaceae</taxon>
        <taxon>Sphingomonas</taxon>
    </lineage>
</organism>
<evidence type="ECO:0000256" key="2">
    <source>
        <dbReference type="ARBA" id="ARBA00022670"/>
    </source>
</evidence>
<keyword evidence="4" id="KW-0788">Thiol protease</keyword>
<dbReference type="SUPFAM" id="SSF54001">
    <property type="entry name" value="Cysteine proteinases"/>
    <property type="match status" value="1"/>
</dbReference>
<feature type="domain" description="NlpC/P60" evidence="5">
    <location>
        <begin position="1"/>
        <end position="108"/>
    </location>
</feature>
<dbReference type="GO" id="GO:0008234">
    <property type="term" value="F:cysteine-type peptidase activity"/>
    <property type="evidence" value="ECO:0007669"/>
    <property type="project" value="UniProtKB-KW"/>
</dbReference>
<dbReference type="PROSITE" id="PS51935">
    <property type="entry name" value="NLPC_P60"/>
    <property type="match status" value="1"/>
</dbReference>
<dbReference type="InterPro" id="IPR038765">
    <property type="entry name" value="Papain-like_cys_pep_sf"/>
</dbReference>
<dbReference type="AlphaFoldDB" id="A0A916WT39"/>
<keyword evidence="7" id="KW-1185">Reference proteome</keyword>
<evidence type="ECO:0000256" key="1">
    <source>
        <dbReference type="ARBA" id="ARBA00007074"/>
    </source>
</evidence>
<proteinExistence type="inferred from homology"/>